<dbReference type="RefSeq" id="WP_182307253.1">
    <property type="nucleotide sequence ID" value="NZ_CP059896.1"/>
</dbReference>
<dbReference type="Pfam" id="PF09250">
    <property type="entry name" value="Prim-Pol"/>
    <property type="match status" value="1"/>
</dbReference>
<evidence type="ECO:0000259" key="2">
    <source>
        <dbReference type="Pfam" id="PF09250"/>
    </source>
</evidence>
<evidence type="ECO:0000313" key="3">
    <source>
        <dbReference type="EMBL" id="MFC3162854.1"/>
    </source>
</evidence>
<gene>
    <name evidence="3" type="ORF">ACFOHV_06125</name>
</gene>
<organism evidence="3 4">
    <name type="scientific">Ciceribacter thiooxidans</name>
    <dbReference type="NCBI Taxonomy" id="1969821"/>
    <lineage>
        <taxon>Bacteria</taxon>
        <taxon>Pseudomonadati</taxon>
        <taxon>Pseudomonadota</taxon>
        <taxon>Alphaproteobacteria</taxon>
        <taxon>Hyphomicrobiales</taxon>
        <taxon>Rhizobiaceae</taxon>
        <taxon>Ciceribacter</taxon>
    </lineage>
</organism>
<feature type="domain" description="Primase C-terminal 1" evidence="1">
    <location>
        <begin position="197"/>
        <end position="251"/>
    </location>
</feature>
<dbReference type="Proteomes" id="UP001595647">
    <property type="component" value="Unassembled WGS sequence"/>
</dbReference>
<dbReference type="EMBL" id="JBHRTG010000005">
    <property type="protein sequence ID" value="MFC3162854.1"/>
    <property type="molecule type" value="Genomic_DNA"/>
</dbReference>
<evidence type="ECO:0000259" key="1">
    <source>
        <dbReference type="Pfam" id="PF08708"/>
    </source>
</evidence>
<protein>
    <submittedName>
        <fullName evidence="3">Bifunctional DNA primase/polymerase</fullName>
    </submittedName>
</protein>
<feature type="domain" description="DNA primase/polymerase bifunctional N-terminal" evidence="2">
    <location>
        <begin position="18"/>
        <end position="140"/>
    </location>
</feature>
<evidence type="ECO:0000313" key="4">
    <source>
        <dbReference type="Proteomes" id="UP001595647"/>
    </source>
</evidence>
<dbReference type="InterPro" id="IPR014820">
    <property type="entry name" value="PriCT_1"/>
</dbReference>
<name>A0ABV7HWW7_9HYPH</name>
<dbReference type="InterPro" id="IPR015330">
    <property type="entry name" value="DNA_primase/pol_bifunc_N"/>
</dbReference>
<dbReference type="Pfam" id="PF08708">
    <property type="entry name" value="PriCT_1"/>
    <property type="match status" value="1"/>
</dbReference>
<sequence length="349" mass="38023">MTGPFGTLAETALDSGYVPIPMKGKTPAAKNWSRGFGYNAVLKLSQNMPDANLGILLGRLFAVDIDIDDAAEASEIVEMMQSTLGDSPYMRVGRWPRRMFFYRADDPVITLKIGPVEILGSGHAAVVCGTHPTTLQPYYWPLESLLDVDADAVPVVSASSLARFRSLLRKKYIVNATPSPVIGKRTPSTSRIGARPAGRNDQLFAALRAKAGACKTEADLSRCAQAINIGFTPPLPLSEVNGVVQSVWSYKARGTLMVPGSQKIVLPLTSEAVLKLTKTPDALSLYVALRATRKRARFEIPQKATATRFRWGSDRRVKKAIDVLISEGLLRELTRARGPGKVVRVVYGW</sequence>
<accession>A0ABV7HWW7</accession>
<keyword evidence="4" id="KW-1185">Reference proteome</keyword>
<reference evidence="4" key="1">
    <citation type="journal article" date="2019" name="Int. J. Syst. Evol. Microbiol.">
        <title>The Global Catalogue of Microorganisms (GCM) 10K type strain sequencing project: providing services to taxonomists for standard genome sequencing and annotation.</title>
        <authorList>
            <consortium name="The Broad Institute Genomics Platform"/>
            <consortium name="The Broad Institute Genome Sequencing Center for Infectious Disease"/>
            <person name="Wu L."/>
            <person name="Ma J."/>
        </authorList>
    </citation>
    <scope>NUCLEOTIDE SEQUENCE [LARGE SCALE GENOMIC DNA]</scope>
    <source>
        <strain evidence="4">KCTC 52231</strain>
    </source>
</reference>
<comment type="caution">
    <text evidence="3">The sequence shown here is derived from an EMBL/GenBank/DDBJ whole genome shotgun (WGS) entry which is preliminary data.</text>
</comment>
<proteinExistence type="predicted"/>